<dbReference type="KEGG" id="dci:108252813"/>
<dbReference type="Proteomes" id="UP000079169">
    <property type="component" value="Unplaced"/>
</dbReference>
<accession>A0A1S4EFT9</accession>
<sequence length="474" mass="54694">MVRGRRVNSTQASIRVEGKYLQLVDSHFYISKIGMNNVFIGNIYRSTYQYGDNIVDTVHNTKRNNIAVNNIPNENIVNPNNGGSVNIANENIVHANLGDVEMKKVRVRSPKPTSPKPPRPKRTKPDEYDDVEDINKEVTILGKIRACLPLNEKISLSNKNNVDMKADTKVQKKEVDASLNKYIKHLRLLNAIEQERSELVNTKIEDLINPNKNKEQQKIAILQPNPSAELLALYIVLSIPGVISSLTNKMKEQHIKKRKEEILQNSHVEAGKLYNYLMNKNVQGNLKKIHNFVKKEKHLNHLTGFNINPNHFKDEKNIQADKKNLEEQIEMKRHPFGHENSDPLIHDDNYYDAPVIPDYQNRPYGHKNDFKIDAHNLYSILRKKDKANLLNDREHYAIEGNDLFNILSKSLPINSKTQDVYKIDGHQLKSHLLQKAQNNEPIHELKESFDLFLIQLTVLSSVRHTSRTEEHYSF</sequence>
<evidence type="ECO:0000256" key="1">
    <source>
        <dbReference type="SAM" id="MobiDB-lite"/>
    </source>
</evidence>
<evidence type="ECO:0000313" key="2">
    <source>
        <dbReference type="Proteomes" id="UP000079169"/>
    </source>
</evidence>
<evidence type="ECO:0000313" key="3">
    <source>
        <dbReference type="RefSeq" id="XP_017301033.1"/>
    </source>
</evidence>
<dbReference type="RefSeq" id="XP_017301033.1">
    <property type="nucleotide sequence ID" value="XM_017445544.1"/>
</dbReference>
<name>A0A1S4EFT9_DIACI</name>
<dbReference type="AlphaFoldDB" id="A0A1S4EFT9"/>
<dbReference type="GeneID" id="108252813"/>
<organism evidence="2 3">
    <name type="scientific">Diaphorina citri</name>
    <name type="common">Asian citrus psyllid</name>
    <dbReference type="NCBI Taxonomy" id="121845"/>
    <lineage>
        <taxon>Eukaryota</taxon>
        <taxon>Metazoa</taxon>
        <taxon>Ecdysozoa</taxon>
        <taxon>Arthropoda</taxon>
        <taxon>Hexapoda</taxon>
        <taxon>Insecta</taxon>
        <taxon>Pterygota</taxon>
        <taxon>Neoptera</taxon>
        <taxon>Paraneoptera</taxon>
        <taxon>Hemiptera</taxon>
        <taxon>Sternorrhyncha</taxon>
        <taxon>Psylloidea</taxon>
        <taxon>Psyllidae</taxon>
        <taxon>Diaphorininae</taxon>
        <taxon>Diaphorina</taxon>
    </lineage>
</organism>
<protein>
    <submittedName>
        <fullName evidence="3">Uncharacterized protein LOC108252813</fullName>
    </submittedName>
</protein>
<feature type="region of interest" description="Disordered" evidence="1">
    <location>
        <begin position="105"/>
        <end position="129"/>
    </location>
</feature>
<gene>
    <name evidence="3" type="primary">LOC108252813</name>
</gene>
<proteinExistence type="predicted"/>
<keyword evidence="2" id="KW-1185">Reference proteome</keyword>
<dbReference type="PaxDb" id="121845-A0A1S4EFT9"/>
<reference evidence="3" key="1">
    <citation type="submission" date="2025-08" db="UniProtKB">
        <authorList>
            <consortium name="RefSeq"/>
        </authorList>
    </citation>
    <scope>IDENTIFICATION</scope>
</reference>